<evidence type="ECO:0000313" key="2">
    <source>
        <dbReference type="Proteomes" id="UP000793456"/>
    </source>
</evidence>
<dbReference type="EMBL" id="CM011682">
    <property type="protein sequence ID" value="TMS15057.1"/>
    <property type="molecule type" value="Genomic_DNA"/>
</dbReference>
<gene>
    <name evidence="1" type="ORF">E3U43_021519</name>
</gene>
<reference evidence="1" key="1">
    <citation type="submission" date="2018-11" db="EMBL/GenBank/DDBJ databases">
        <title>The sequence and de novo assembly of Larimichthys crocea genome using PacBio and Hi-C technologies.</title>
        <authorList>
            <person name="Xu P."/>
            <person name="Chen B."/>
            <person name="Zhou Z."/>
            <person name="Ke Q."/>
            <person name="Wu Y."/>
            <person name="Bai H."/>
            <person name="Pu F."/>
        </authorList>
    </citation>
    <scope>NUCLEOTIDE SEQUENCE</scope>
    <source>
        <tissue evidence="1">Muscle</tissue>
    </source>
</reference>
<evidence type="ECO:0000313" key="1">
    <source>
        <dbReference type="EMBL" id="TMS15057.1"/>
    </source>
</evidence>
<sequence length="490" mass="55761">MSDVVPPTALSEVQLRFLCHDDIESVKLLCGDWFPIEYPDSWYQDITSNKKFFSLAATFRGGIVGMIVAEIKGRTKVHKEVQRPIQSRSRSRQSVFSEAAALRGDGVTEAGIWKGSLLLDSLKEHISTTAQDHCKAIYLHVLTTNNTAIHFYENRDFRQHHYLPYYYSIRGVLKDGFTYVLYINGEAVPTGSVPAALSAALVQHRLQDRHTVQQNNVTQHGARLPSLICLPSVHTKMYTRTHNPPCRTAFPQPVFDTGLRFSTRSAPLTNRSRFAAVLLCPADKTGLLHCDAFKSYQSQAESTRFQRGQQSKAEDLVQINHVDPDTRTRQTKLSIDITSKTSTFRQSSFWKLCRLWSFFTVRCLFLGSHCGVRYGKELTGDVTFQTDRRRENSRYITESAHGTLSRLHSGQKQNETVSTKAKLFSFLFLDAFSSAREHPSVVKLEETREMLAYENRLQQHLLCICVPQRTLASSSTTHMNMHNRTRPAYM</sequence>
<accession>A0ACD3R6X3</accession>
<dbReference type="Proteomes" id="UP000793456">
    <property type="component" value="Chromosome IX"/>
</dbReference>
<comment type="caution">
    <text evidence="1">The sequence shown here is derived from an EMBL/GenBank/DDBJ whole genome shotgun (WGS) entry which is preliminary data.</text>
</comment>
<proteinExistence type="predicted"/>
<keyword evidence="2" id="KW-1185">Reference proteome</keyword>
<organism evidence="1 2">
    <name type="scientific">Larimichthys crocea</name>
    <name type="common">Large yellow croaker</name>
    <name type="synonym">Pseudosciaena crocea</name>
    <dbReference type="NCBI Taxonomy" id="215358"/>
    <lineage>
        <taxon>Eukaryota</taxon>
        <taxon>Metazoa</taxon>
        <taxon>Chordata</taxon>
        <taxon>Craniata</taxon>
        <taxon>Vertebrata</taxon>
        <taxon>Euteleostomi</taxon>
        <taxon>Actinopterygii</taxon>
        <taxon>Neopterygii</taxon>
        <taxon>Teleostei</taxon>
        <taxon>Neoteleostei</taxon>
        <taxon>Acanthomorphata</taxon>
        <taxon>Eupercaria</taxon>
        <taxon>Sciaenidae</taxon>
        <taxon>Larimichthys</taxon>
    </lineage>
</organism>
<protein>
    <submittedName>
        <fullName evidence="1">Uncharacterized protein</fullName>
    </submittedName>
</protein>
<name>A0ACD3R6X3_LARCR</name>